<organism evidence="3 4">
    <name type="scientific">Oidiodendron maius (strain Zn)</name>
    <dbReference type="NCBI Taxonomy" id="913774"/>
    <lineage>
        <taxon>Eukaryota</taxon>
        <taxon>Fungi</taxon>
        <taxon>Dikarya</taxon>
        <taxon>Ascomycota</taxon>
        <taxon>Pezizomycotina</taxon>
        <taxon>Leotiomycetes</taxon>
        <taxon>Leotiomycetes incertae sedis</taxon>
        <taxon>Myxotrichaceae</taxon>
        <taxon>Oidiodendron</taxon>
    </lineage>
</organism>
<dbReference type="Proteomes" id="UP000054321">
    <property type="component" value="Unassembled WGS sequence"/>
</dbReference>
<dbReference type="HOGENOM" id="CLU_051938_2_0_1"/>
<dbReference type="PANTHER" id="PTHR48070:SF6">
    <property type="entry name" value="ESTERASE OVCA2"/>
    <property type="match status" value="1"/>
</dbReference>
<dbReference type="OrthoDB" id="2094269at2759"/>
<dbReference type="FunCoup" id="A0A0C3D890">
    <property type="interactions" value="409"/>
</dbReference>
<evidence type="ECO:0000313" key="3">
    <source>
        <dbReference type="EMBL" id="KIN07559.1"/>
    </source>
</evidence>
<reference evidence="4" key="2">
    <citation type="submission" date="2015-01" db="EMBL/GenBank/DDBJ databases">
        <title>Evolutionary Origins and Diversification of the Mycorrhizal Mutualists.</title>
        <authorList>
            <consortium name="DOE Joint Genome Institute"/>
            <consortium name="Mycorrhizal Genomics Consortium"/>
            <person name="Kohler A."/>
            <person name="Kuo A."/>
            <person name="Nagy L.G."/>
            <person name="Floudas D."/>
            <person name="Copeland A."/>
            <person name="Barry K.W."/>
            <person name="Cichocki N."/>
            <person name="Veneault-Fourrey C."/>
            <person name="LaButti K."/>
            <person name="Lindquist E.A."/>
            <person name="Lipzen A."/>
            <person name="Lundell T."/>
            <person name="Morin E."/>
            <person name="Murat C."/>
            <person name="Riley R."/>
            <person name="Ohm R."/>
            <person name="Sun H."/>
            <person name="Tunlid A."/>
            <person name="Henrissat B."/>
            <person name="Grigoriev I.V."/>
            <person name="Hibbett D.S."/>
            <person name="Martin F."/>
        </authorList>
    </citation>
    <scope>NUCLEOTIDE SEQUENCE [LARGE SCALE GENOMIC DNA]</scope>
    <source>
        <strain evidence="4">Zn</strain>
    </source>
</reference>
<reference evidence="3 4" key="1">
    <citation type="submission" date="2014-04" db="EMBL/GenBank/DDBJ databases">
        <authorList>
            <consortium name="DOE Joint Genome Institute"/>
            <person name="Kuo A."/>
            <person name="Martino E."/>
            <person name="Perotto S."/>
            <person name="Kohler A."/>
            <person name="Nagy L.G."/>
            <person name="Floudas D."/>
            <person name="Copeland A."/>
            <person name="Barry K.W."/>
            <person name="Cichocki N."/>
            <person name="Veneault-Fourrey C."/>
            <person name="LaButti K."/>
            <person name="Lindquist E.A."/>
            <person name="Lipzen A."/>
            <person name="Lundell T."/>
            <person name="Morin E."/>
            <person name="Murat C."/>
            <person name="Sun H."/>
            <person name="Tunlid A."/>
            <person name="Henrissat B."/>
            <person name="Grigoriev I.V."/>
            <person name="Hibbett D.S."/>
            <person name="Martin F."/>
            <person name="Nordberg H.P."/>
            <person name="Cantor M.N."/>
            <person name="Hua S.X."/>
        </authorList>
    </citation>
    <scope>NUCLEOTIDE SEQUENCE [LARGE SCALE GENOMIC DNA]</scope>
    <source>
        <strain evidence="3 4">Zn</strain>
    </source>
</reference>
<dbReference type="InterPro" id="IPR005645">
    <property type="entry name" value="FSH-like_dom"/>
</dbReference>
<dbReference type="InParanoid" id="A0A0C3D890"/>
<feature type="domain" description="Serine hydrolase" evidence="2">
    <location>
        <begin position="15"/>
        <end position="252"/>
    </location>
</feature>
<sequence>MLGASDLSTSAGGPRKLKILMLHGYTQSGPLFHAKTRSLEKLITKFLPPIAPLYPGGAQLLYPTAPIPLSPADIPGYAPAAQEGESQLDAWGWWKRETGSGRYAGLEEGMEAIAESIRAAGGIDGVIGFSQGAAAAAMVASLLEPGRAQAFDEHRRGNPEALEYPESWRELQKMHSKGIKFAALYSGFFAPNPLYTAFYEPKISCPTLHFIGSLDTVVEESRSLALVNACEGAKEKTVYHPGGHFVPAGKEWGSVLVGFIRQCIDVERKEEDVRDIDFHV</sequence>
<gene>
    <name evidence="3" type="ORF">OIDMADRAFT_37019</name>
</gene>
<dbReference type="InterPro" id="IPR029058">
    <property type="entry name" value="AB_hydrolase_fold"/>
</dbReference>
<evidence type="ECO:0000259" key="2">
    <source>
        <dbReference type="Pfam" id="PF03959"/>
    </source>
</evidence>
<accession>A0A0C3D890</accession>
<dbReference type="PANTHER" id="PTHR48070">
    <property type="entry name" value="ESTERASE OVCA2"/>
    <property type="match status" value="1"/>
</dbReference>
<dbReference type="Pfam" id="PF03959">
    <property type="entry name" value="FSH1"/>
    <property type="match status" value="1"/>
</dbReference>
<dbReference type="GO" id="GO:0016787">
    <property type="term" value="F:hydrolase activity"/>
    <property type="evidence" value="ECO:0007669"/>
    <property type="project" value="UniProtKB-KW"/>
</dbReference>
<dbReference type="SUPFAM" id="SSF53474">
    <property type="entry name" value="alpha/beta-Hydrolases"/>
    <property type="match status" value="1"/>
</dbReference>
<dbReference type="EMBL" id="KN832870">
    <property type="protein sequence ID" value="KIN07559.1"/>
    <property type="molecule type" value="Genomic_DNA"/>
</dbReference>
<name>A0A0C3D890_OIDMZ</name>
<dbReference type="GO" id="GO:0005737">
    <property type="term" value="C:cytoplasm"/>
    <property type="evidence" value="ECO:0007669"/>
    <property type="project" value="TreeGrafter"/>
</dbReference>
<dbReference type="GO" id="GO:0019748">
    <property type="term" value="P:secondary metabolic process"/>
    <property type="evidence" value="ECO:0007669"/>
    <property type="project" value="TreeGrafter"/>
</dbReference>
<keyword evidence="4" id="KW-1185">Reference proteome</keyword>
<evidence type="ECO:0000256" key="1">
    <source>
        <dbReference type="ARBA" id="ARBA00022801"/>
    </source>
</evidence>
<evidence type="ECO:0000313" key="4">
    <source>
        <dbReference type="Proteomes" id="UP000054321"/>
    </source>
</evidence>
<dbReference type="STRING" id="913774.A0A0C3D890"/>
<proteinExistence type="predicted"/>
<dbReference type="AlphaFoldDB" id="A0A0C3D890"/>
<protein>
    <recommendedName>
        <fullName evidence="2">Serine hydrolase domain-containing protein</fullName>
    </recommendedName>
</protein>
<dbReference type="Gene3D" id="3.40.50.1820">
    <property type="entry name" value="alpha/beta hydrolase"/>
    <property type="match status" value="1"/>
</dbReference>
<dbReference type="GO" id="GO:0005634">
    <property type="term" value="C:nucleus"/>
    <property type="evidence" value="ECO:0007669"/>
    <property type="project" value="TreeGrafter"/>
</dbReference>
<keyword evidence="1" id="KW-0378">Hydrolase</keyword>
<dbReference type="InterPro" id="IPR050593">
    <property type="entry name" value="LovG"/>
</dbReference>